<comment type="caution">
    <text evidence="2">The sequence shown here is derived from an EMBL/GenBank/DDBJ whole genome shotgun (WGS) entry which is preliminary data.</text>
</comment>
<name>A0A8X6VJF3_TRICX</name>
<dbReference type="EMBL" id="BMAU01021292">
    <property type="protein sequence ID" value="GFY09908.1"/>
    <property type="molecule type" value="Genomic_DNA"/>
</dbReference>
<feature type="transmembrane region" description="Helical" evidence="1">
    <location>
        <begin position="79"/>
        <end position="95"/>
    </location>
</feature>
<sequence>MQLLLWPAYSPDMSPIEHMWDLVGRHLARDLHPAASKDELLLYKQAICGILVHEQTFKICLTPCHIVLLYVVATPNTDFGHLILFFFCFVNFICLY</sequence>
<evidence type="ECO:0000313" key="2">
    <source>
        <dbReference type="EMBL" id="GFY09908.1"/>
    </source>
</evidence>
<evidence type="ECO:0000256" key="1">
    <source>
        <dbReference type="SAM" id="Phobius"/>
    </source>
</evidence>
<keyword evidence="1" id="KW-1133">Transmembrane helix</keyword>
<dbReference type="AlphaFoldDB" id="A0A8X6VJF3"/>
<gene>
    <name evidence="2" type="ORF">TNCV_3698701</name>
</gene>
<proteinExistence type="predicted"/>
<evidence type="ECO:0008006" key="4">
    <source>
        <dbReference type="Google" id="ProtNLM"/>
    </source>
</evidence>
<dbReference type="GO" id="GO:0003676">
    <property type="term" value="F:nucleic acid binding"/>
    <property type="evidence" value="ECO:0007669"/>
    <property type="project" value="InterPro"/>
</dbReference>
<keyword evidence="3" id="KW-1185">Reference proteome</keyword>
<protein>
    <recommendedName>
        <fullName evidence="4">Tc1-like transposase DDE domain-containing protein</fullName>
    </recommendedName>
</protein>
<dbReference type="Proteomes" id="UP000887159">
    <property type="component" value="Unassembled WGS sequence"/>
</dbReference>
<accession>A0A8X6VJF3</accession>
<evidence type="ECO:0000313" key="3">
    <source>
        <dbReference type="Proteomes" id="UP000887159"/>
    </source>
</evidence>
<dbReference type="InterPro" id="IPR036397">
    <property type="entry name" value="RNaseH_sf"/>
</dbReference>
<dbReference type="Gene3D" id="3.30.420.10">
    <property type="entry name" value="Ribonuclease H-like superfamily/Ribonuclease H"/>
    <property type="match status" value="1"/>
</dbReference>
<keyword evidence="1" id="KW-0472">Membrane</keyword>
<organism evidence="2 3">
    <name type="scientific">Trichonephila clavipes</name>
    <name type="common">Golden silk orbweaver</name>
    <name type="synonym">Nephila clavipes</name>
    <dbReference type="NCBI Taxonomy" id="2585209"/>
    <lineage>
        <taxon>Eukaryota</taxon>
        <taxon>Metazoa</taxon>
        <taxon>Ecdysozoa</taxon>
        <taxon>Arthropoda</taxon>
        <taxon>Chelicerata</taxon>
        <taxon>Arachnida</taxon>
        <taxon>Araneae</taxon>
        <taxon>Araneomorphae</taxon>
        <taxon>Entelegynae</taxon>
        <taxon>Araneoidea</taxon>
        <taxon>Nephilidae</taxon>
        <taxon>Trichonephila</taxon>
    </lineage>
</organism>
<keyword evidence="1" id="KW-0812">Transmembrane</keyword>
<reference evidence="2" key="1">
    <citation type="submission" date="2020-08" db="EMBL/GenBank/DDBJ databases">
        <title>Multicomponent nature underlies the extraordinary mechanical properties of spider dragline silk.</title>
        <authorList>
            <person name="Kono N."/>
            <person name="Nakamura H."/>
            <person name="Mori M."/>
            <person name="Yoshida Y."/>
            <person name="Ohtoshi R."/>
            <person name="Malay A.D."/>
            <person name="Moran D.A.P."/>
            <person name="Tomita M."/>
            <person name="Numata K."/>
            <person name="Arakawa K."/>
        </authorList>
    </citation>
    <scope>NUCLEOTIDE SEQUENCE</scope>
</reference>